<keyword evidence="2" id="KW-1185">Reference proteome</keyword>
<proteinExistence type="predicted"/>
<sequence length="261" mass="28869">MRLEIIGGAYCNISVRLSPSLRAYRLLGQDHMWSSRKDQRNMNTIRKAAHLTQLDARRKSPVRLDNLFRSFDSPGANASGVAVTSYGQGQVSGVTYTVPAHGEIEVDFELNIFCVTPQDVATLSALIRSLLDASHQHLFDEISRTDISGGASLFGFFSFGVSASYSDTKHTMDSWGLSEANQEAIVNAMMKIAQQTSKFNYSGTVYNRDYDYDVSGNMFAIVMDAAIQQQQYNNQLRFLAPNPHLQSTDGSITLPSVGNLY</sequence>
<accession>A0ABW1EL30</accession>
<dbReference type="RefSeq" id="WP_263332155.1">
    <property type="nucleotide sequence ID" value="NZ_JAGSYH010000001.1"/>
</dbReference>
<reference evidence="2" key="1">
    <citation type="journal article" date="2019" name="Int. J. Syst. Evol. Microbiol.">
        <title>The Global Catalogue of Microorganisms (GCM) 10K type strain sequencing project: providing services to taxonomists for standard genome sequencing and annotation.</title>
        <authorList>
            <consortium name="The Broad Institute Genomics Platform"/>
            <consortium name="The Broad Institute Genome Sequencing Center for Infectious Disease"/>
            <person name="Wu L."/>
            <person name="Ma J."/>
        </authorList>
    </citation>
    <scope>NUCLEOTIDE SEQUENCE [LARGE SCALE GENOMIC DNA]</scope>
    <source>
        <strain evidence="2">JCM 4087</strain>
    </source>
</reference>
<comment type="caution">
    <text evidence="1">The sequence shown here is derived from an EMBL/GenBank/DDBJ whole genome shotgun (WGS) entry which is preliminary data.</text>
</comment>
<evidence type="ECO:0000313" key="1">
    <source>
        <dbReference type="EMBL" id="MFC5865001.1"/>
    </source>
</evidence>
<evidence type="ECO:0000313" key="2">
    <source>
        <dbReference type="Proteomes" id="UP001596091"/>
    </source>
</evidence>
<gene>
    <name evidence="1" type="ORF">ACFPT7_22020</name>
</gene>
<protein>
    <submittedName>
        <fullName evidence="1">Uncharacterized protein</fullName>
    </submittedName>
</protein>
<dbReference type="Proteomes" id="UP001596091">
    <property type="component" value="Unassembled WGS sequence"/>
</dbReference>
<dbReference type="EMBL" id="JBHSPH010000010">
    <property type="protein sequence ID" value="MFC5865001.1"/>
    <property type="molecule type" value="Genomic_DNA"/>
</dbReference>
<organism evidence="1 2">
    <name type="scientific">Acidicapsa dinghuensis</name>
    <dbReference type="NCBI Taxonomy" id="2218256"/>
    <lineage>
        <taxon>Bacteria</taxon>
        <taxon>Pseudomonadati</taxon>
        <taxon>Acidobacteriota</taxon>
        <taxon>Terriglobia</taxon>
        <taxon>Terriglobales</taxon>
        <taxon>Acidobacteriaceae</taxon>
        <taxon>Acidicapsa</taxon>
    </lineage>
</organism>
<name>A0ABW1EL30_9BACT</name>